<evidence type="ECO:0000313" key="3">
    <source>
        <dbReference type="Proteomes" id="UP000006461"/>
    </source>
</evidence>
<dbReference type="Proteomes" id="UP000006461">
    <property type="component" value="Chromosome"/>
</dbReference>
<dbReference type="EMBL" id="FO203431">
    <property type="protein sequence ID" value="CCH87856.1"/>
    <property type="molecule type" value="Genomic_DNA"/>
</dbReference>
<feature type="region of interest" description="Disordered" evidence="1">
    <location>
        <begin position="1"/>
        <end position="22"/>
    </location>
</feature>
<dbReference type="OrthoDB" id="9852308at2"/>
<proteinExistence type="predicted"/>
<feature type="compositionally biased region" description="Basic and acidic residues" evidence="1">
    <location>
        <begin position="12"/>
        <end position="21"/>
    </location>
</feature>
<evidence type="ECO:0000256" key="1">
    <source>
        <dbReference type="SAM" id="MobiDB-lite"/>
    </source>
</evidence>
<gene>
    <name evidence="2" type="ordered locus">MODMU_2427</name>
</gene>
<reference evidence="2 3" key="1">
    <citation type="journal article" date="2012" name="J. Bacteriol.">
        <title>Genome Sequence of Radiation-Resistant Modestobacter marinus Strain BC501, a Representative Actinobacterium That Thrives on Calcareous Stone Surfaces.</title>
        <authorList>
            <person name="Normand P."/>
            <person name="Gury J."/>
            <person name="Pujic P."/>
            <person name="Chouaia B."/>
            <person name="Crotti E."/>
            <person name="Brusetti L."/>
            <person name="Daffonchio D."/>
            <person name="Vacherie B."/>
            <person name="Barbe V."/>
            <person name="Medigue C."/>
            <person name="Calteau A."/>
            <person name="Ghodhbane-Gtari F."/>
            <person name="Essoussi I."/>
            <person name="Nouioui I."/>
            <person name="Abbassi-Ghozzi I."/>
            <person name="Gtari M."/>
        </authorList>
    </citation>
    <scope>NUCLEOTIDE SEQUENCE [LARGE SCALE GENOMIC DNA]</scope>
    <source>
        <strain evidence="3">BC 501</strain>
    </source>
</reference>
<keyword evidence="3" id="KW-1185">Reference proteome</keyword>
<protein>
    <submittedName>
        <fullName evidence="2">Uncharacterized protein</fullName>
    </submittedName>
</protein>
<dbReference type="HOGENOM" id="CLU_2845041_0_0_11"/>
<dbReference type="KEGG" id="mmar:MODMU_2427"/>
<accession>I4EWU3</accession>
<evidence type="ECO:0000313" key="2">
    <source>
        <dbReference type="EMBL" id="CCH87856.1"/>
    </source>
</evidence>
<sequence>MMHLRGHTHRYERREGSDTHGTDAYVASCTCGGWEHHRSVDPGNPLDRAEVEDAWFEHANPGVQL</sequence>
<organism evidence="2 3">
    <name type="scientific">Modestobacter italicus (strain DSM 44449 / CECT 9708 / BC 501)</name>
    <dbReference type="NCBI Taxonomy" id="2732864"/>
    <lineage>
        <taxon>Bacteria</taxon>
        <taxon>Bacillati</taxon>
        <taxon>Actinomycetota</taxon>
        <taxon>Actinomycetes</taxon>
        <taxon>Geodermatophilales</taxon>
        <taxon>Geodermatophilaceae</taxon>
        <taxon>Modestobacter</taxon>
    </lineage>
</organism>
<dbReference type="AlphaFoldDB" id="I4EWU3"/>
<name>I4EWU3_MODI5</name>
<dbReference type="STRING" id="477641.MODMU_2427"/>
<feature type="compositionally biased region" description="Basic residues" evidence="1">
    <location>
        <begin position="1"/>
        <end position="11"/>
    </location>
</feature>